<dbReference type="GO" id="GO:0000045">
    <property type="term" value="P:autophagosome assembly"/>
    <property type="evidence" value="ECO:0000318"/>
    <property type="project" value="GO_Central"/>
</dbReference>
<dbReference type="STRING" id="4155.A0A022RBQ4"/>
<feature type="region of interest" description="Disordered" evidence="12">
    <location>
        <begin position="704"/>
        <end position="727"/>
    </location>
</feature>
<feature type="region of interest" description="Disordered" evidence="12">
    <location>
        <begin position="1934"/>
        <end position="1957"/>
    </location>
</feature>
<keyword evidence="7" id="KW-0072">Autophagy</keyword>
<dbReference type="GO" id="GO:0006869">
    <property type="term" value="P:lipid transport"/>
    <property type="evidence" value="ECO:0007669"/>
    <property type="project" value="UniProtKB-KW"/>
</dbReference>
<dbReference type="EMBL" id="KI630513">
    <property type="protein sequence ID" value="EYU37687.1"/>
    <property type="molecule type" value="Genomic_DNA"/>
</dbReference>
<keyword evidence="9" id="KW-0472">Membrane</keyword>
<dbReference type="PANTHER" id="PTHR13190">
    <property type="entry name" value="AUTOPHAGY-RELATED 2, ISOFORM A"/>
    <property type="match status" value="1"/>
</dbReference>
<feature type="compositionally biased region" description="Basic and acidic residues" evidence="12">
    <location>
        <begin position="704"/>
        <end position="719"/>
    </location>
</feature>
<dbReference type="Proteomes" id="UP000030748">
    <property type="component" value="Unassembled WGS sequence"/>
</dbReference>
<keyword evidence="6" id="KW-0256">Endoplasmic reticulum</keyword>
<dbReference type="OMA" id="SEECKSD"/>
<dbReference type="EMBL" id="KI630513">
    <property type="protein sequence ID" value="EYU37686.1"/>
    <property type="molecule type" value="Genomic_DNA"/>
</dbReference>
<dbReference type="GO" id="GO:0000425">
    <property type="term" value="P:pexophagy"/>
    <property type="evidence" value="ECO:0000318"/>
    <property type="project" value="GO_Central"/>
</dbReference>
<evidence type="ECO:0000256" key="3">
    <source>
        <dbReference type="ARBA" id="ARBA00009714"/>
    </source>
</evidence>
<dbReference type="Pfam" id="PF13329">
    <property type="entry name" value="ATG2_CAD"/>
    <property type="match status" value="2"/>
</dbReference>
<evidence type="ECO:0000256" key="12">
    <source>
        <dbReference type="SAM" id="MobiDB-lite"/>
    </source>
</evidence>
<comment type="catalytic activity">
    <reaction evidence="11">
        <text>a 1,2-diacyl-sn-glycero-3-phosphoethanolamine(in) = a 1,2-diacyl-sn-glycero-3-phosphoethanolamine(out)</text>
        <dbReference type="Rhea" id="RHEA:38895"/>
        <dbReference type="ChEBI" id="CHEBI:64612"/>
    </reaction>
</comment>
<dbReference type="GO" id="GO:0061908">
    <property type="term" value="C:phagophore"/>
    <property type="evidence" value="ECO:0000318"/>
    <property type="project" value="GO_Central"/>
</dbReference>
<keyword evidence="5" id="KW-0813">Transport</keyword>
<dbReference type="GO" id="GO:0000407">
    <property type="term" value="C:phagophore assembly site"/>
    <property type="evidence" value="ECO:0000318"/>
    <property type="project" value="GO_Central"/>
</dbReference>
<dbReference type="GO" id="GO:0005789">
    <property type="term" value="C:endoplasmic reticulum membrane"/>
    <property type="evidence" value="ECO:0007669"/>
    <property type="project" value="UniProtKB-SubCell"/>
</dbReference>
<dbReference type="GO" id="GO:0034045">
    <property type="term" value="C:phagophore assembly site membrane"/>
    <property type="evidence" value="ECO:0007669"/>
    <property type="project" value="UniProtKB-SubCell"/>
</dbReference>
<organism evidence="13 14">
    <name type="scientific">Erythranthe guttata</name>
    <name type="common">Yellow monkey flower</name>
    <name type="synonym">Mimulus guttatus</name>
    <dbReference type="NCBI Taxonomy" id="4155"/>
    <lineage>
        <taxon>Eukaryota</taxon>
        <taxon>Viridiplantae</taxon>
        <taxon>Streptophyta</taxon>
        <taxon>Embryophyta</taxon>
        <taxon>Tracheophyta</taxon>
        <taxon>Spermatophyta</taxon>
        <taxon>Magnoliopsida</taxon>
        <taxon>eudicotyledons</taxon>
        <taxon>Gunneridae</taxon>
        <taxon>Pentapetalae</taxon>
        <taxon>asterids</taxon>
        <taxon>lamiids</taxon>
        <taxon>Lamiales</taxon>
        <taxon>Phrymaceae</taxon>
        <taxon>Erythranthe</taxon>
    </lineage>
</organism>
<evidence type="ECO:0000256" key="7">
    <source>
        <dbReference type="ARBA" id="ARBA00023006"/>
    </source>
</evidence>
<dbReference type="OrthoDB" id="18982at2759"/>
<evidence type="ECO:0000256" key="6">
    <source>
        <dbReference type="ARBA" id="ARBA00022824"/>
    </source>
</evidence>
<gene>
    <name evidence="13" type="ORF">MIMGU_mgv1a000063mg</name>
</gene>
<evidence type="ECO:0000256" key="10">
    <source>
        <dbReference type="ARBA" id="ARBA00024479"/>
    </source>
</evidence>
<evidence type="ECO:0000256" key="1">
    <source>
        <dbReference type="ARBA" id="ARBA00004406"/>
    </source>
</evidence>
<dbReference type="eggNOG" id="KOG2993">
    <property type="taxonomic scope" value="Eukaryota"/>
</dbReference>
<name>A0A022RBQ4_ERYGU</name>
<evidence type="ECO:0000313" key="14">
    <source>
        <dbReference type="Proteomes" id="UP000030748"/>
    </source>
</evidence>
<dbReference type="InterPro" id="IPR026849">
    <property type="entry name" value="ATG2"/>
</dbReference>
<evidence type="ECO:0000256" key="5">
    <source>
        <dbReference type="ARBA" id="ARBA00022448"/>
    </source>
</evidence>
<protein>
    <recommendedName>
        <fullName evidence="4">Autophagy-related protein 2</fullName>
    </recommendedName>
</protein>
<evidence type="ECO:0000256" key="4">
    <source>
        <dbReference type="ARBA" id="ARBA00018070"/>
    </source>
</evidence>
<dbReference type="GO" id="GO:0061723">
    <property type="term" value="P:glycophagy"/>
    <property type="evidence" value="ECO:0000318"/>
    <property type="project" value="GO_Central"/>
</dbReference>
<evidence type="ECO:0000256" key="9">
    <source>
        <dbReference type="ARBA" id="ARBA00023136"/>
    </source>
</evidence>
<comment type="subcellular location">
    <subcellularLocation>
        <location evidence="1">Endoplasmic reticulum membrane</location>
        <topology evidence="1">Peripheral membrane protein</topology>
    </subcellularLocation>
    <subcellularLocation>
        <location evidence="2">Preautophagosomal structure membrane</location>
        <topology evidence="2">Peripheral membrane protein</topology>
    </subcellularLocation>
</comment>
<evidence type="ECO:0000256" key="11">
    <source>
        <dbReference type="ARBA" id="ARBA00024615"/>
    </source>
</evidence>
<dbReference type="GO" id="GO:0034727">
    <property type="term" value="P:piecemeal microautophagy of the nucleus"/>
    <property type="evidence" value="ECO:0000318"/>
    <property type="project" value="GO_Central"/>
</dbReference>
<reference evidence="13 14" key="1">
    <citation type="journal article" date="2013" name="Proc. Natl. Acad. Sci. U.S.A.">
        <title>Fine-scale variation in meiotic recombination in Mimulus inferred from population shotgun sequencing.</title>
        <authorList>
            <person name="Hellsten U."/>
            <person name="Wright K.M."/>
            <person name="Jenkins J."/>
            <person name="Shu S."/>
            <person name="Yuan Y."/>
            <person name="Wessler S.R."/>
            <person name="Schmutz J."/>
            <person name="Willis J.H."/>
            <person name="Rokhsar D.S."/>
        </authorList>
    </citation>
    <scope>NUCLEOTIDE SEQUENCE [LARGE SCALE GENOMIC DNA]</scope>
    <source>
        <strain evidence="14">cv. DUN x IM62</strain>
    </source>
</reference>
<dbReference type="GO" id="GO:0043495">
    <property type="term" value="F:protein-membrane adaptor activity"/>
    <property type="evidence" value="ECO:0000318"/>
    <property type="project" value="GO_Central"/>
</dbReference>
<dbReference type="PANTHER" id="PTHR13190:SF1">
    <property type="entry name" value="AUTOPHAGY-RELATED 2, ISOFORM A"/>
    <property type="match status" value="1"/>
</dbReference>
<comment type="similarity">
    <text evidence="3">Belongs to the ATG2 family.</text>
</comment>
<keyword evidence="8" id="KW-0445">Lipid transport</keyword>
<feature type="region of interest" description="Disordered" evidence="12">
    <location>
        <begin position="345"/>
        <end position="365"/>
    </location>
</feature>
<evidence type="ECO:0000256" key="8">
    <source>
        <dbReference type="ARBA" id="ARBA00023055"/>
    </source>
</evidence>
<dbReference type="GO" id="GO:0032266">
    <property type="term" value="F:phosphatidylinositol-3-phosphate binding"/>
    <property type="evidence" value="ECO:0000318"/>
    <property type="project" value="GO_Central"/>
</dbReference>
<evidence type="ECO:0000313" key="13">
    <source>
        <dbReference type="EMBL" id="EYU37686.1"/>
    </source>
</evidence>
<dbReference type="KEGG" id="egt:105957564"/>
<dbReference type="GO" id="GO:0061709">
    <property type="term" value="P:reticulophagy"/>
    <property type="evidence" value="ECO:0000318"/>
    <property type="project" value="GO_Central"/>
</dbReference>
<accession>A0A022RBQ4</accession>
<feature type="compositionally biased region" description="Polar residues" evidence="12">
    <location>
        <begin position="355"/>
        <end position="364"/>
    </location>
</feature>
<evidence type="ECO:0000256" key="2">
    <source>
        <dbReference type="ARBA" id="ARBA00004623"/>
    </source>
</evidence>
<keyword evidence="14" id="KW-1185">Reference proteome</keyword>
<comment type="catalytic activity">
    <reaction evidence="10">
        <text>a 1,2-diacyl-sn-glycero-3-phospho-L-serine(in) = a 1,2-diacyl-sn-glycero-3-phospho-L-serine(out)</text>
        <dbReference type="Rhea" id="RHEA:38663"/>
        <dbReference type="ChEBI" id="CHEBI:57262"/>
    </reaction>
</comment>
<dbReference type="GO" id="GO:0000422">
    <property type="term" value="P:autophagy of mitochondrion"/>
    <property type="evidence" value="ECO:0000318"/>
    <property type="project" value="GO_Central"/>
</dbReference>
<proteinExistence type="inferred from homology"/>
<sequence>MFSWSFSKSAEAMFSRWAVKRVCKFLLKKKLGKFILGDIDLNQLDVQLGAGTIQLSDLALNVDYINEKLGNAAVLVKEGSVGSLMVTMPWKDGGCRIEVDELELILAPRRGKVSVDEFEDCRQSKNENSVSSHFSRKLDNEALNSGVASASVDVHEGVKTVAKMVKWLLTSFHVKVKKLIVAFDPLLEKGSKNGLDRILVLRIGEVECGTHISEDASPGNCTAPHNFLGLSRLTNFVKFHGAVLELVNVDGLEHQLPPEFSPETATGNWFSGYCSSGNMTTIISGEKGGFSGSLKLSLPWKNGSLDIRKVEADLYIEPLELRLQPSTIRCLIFMWDLYKDIGDETKEPGDHEPSGSLSGTSSFMRNPDKGIFGNEGFTNSYFMEKEPGHILLSESHLISDWVSKSQKEKYEEEPDFGESVDQFFECFDGLRNSQSALGNSGMWNWTCSVFSAITAASNLASGSLHVPSEQQQHVETNFNASIAKVSLLLSFMDEEDQKHLPKMKDDKGNTDFPIHSVCAQFIDLYLTLQVRPQEMSVEVIVQHIQLVDHLRSKKDLVDYEVHGCRDNSESEIALIQKLQDGVQGALLTFQDSNKETGINHRGDYSIDISLSTQDINGCCHMTNGKDICGKDASVTLLRTSGVSQCHVRVKSGSCVGSLMASTSFSLELPPFVCWINFDLIMMTLRFLEDLENCIETGAGTVPHSESKEYDFSTRSDQGKMSDTPSTNASTKRILESSIFLPNARIILCFPQKEHKDLRSYSSCDQFIALDFVSQTIGGKAIRSAKPTPVAGSNKRHTVSCSFSLNFGDFYLFSISSAITEMTVGSETDNRKGASFSVEKIISAVNKSGHLSLVSMYWQEGQAAGPSIARKAKLLASSENGRSEDNVVRKGCEFASVTTIKDSKDFKSRTRQEILSSSAFFLHVQLPPVRINLHKMQYENLCGLLKQTFEHFSCVISKPVRTREEQSTLQKSFLVECDSVTVSIAIEPLGDVKCSIHSELPGSWSRLTLQIEKFELLSVSDIGGIKSASFLWLAHRQGSLWGSNTKDLHRKFVLISCSDSTIGRGDGEGSNVLSSRHSGSDIINFLDPESNCSFTSITVRCATIVAIGGCLDWFTTIFSFFSLPSSEVEQSGDNSPGNKSGSSFILNLVDVGLSYEPYIEKSMANQGLDLKSSHLNGNESNDESYVACLLAASSLKISSKTVVDCTEEEYKIRLHDLGLLICPMSESQLADHSYGAEHLSKIGYVKVAQEALMEAVFRTNCENGHSWELECTESHIMLNTCHDTTLGFIKLAAQLQKQFAPDMQDYVVHLENRWNNVQQVHEICDERTVCGELPSSVSRTKSSGLDKKSKVGNWMDEIREDVFQLDGKSDGQGKIFESHLCASVSGSSLAASGASSSEESIPDIIEEYFLSDLRPLSELSVGSQSSDTPRCKTGVVGETRKGNGGWYADTPLKILENHASKVEQAIVLTPVELEASTSDSGHVDCGKAEGRILLKNMSVIWRMYGGSDWSNSQNTSQASVTASARDATDCFELALSGIEFDYDVYPDGEISASSLSLTIQDFCLNDRSDHAPWKLVLGYYESRKHPRKSSSKAVKLNLEAFRPDPSIRIEENRLRIALLPIRLHLHQRQLDFLISFFGGKNPSADSSPSTDVGLSKSGEPFQKSDNQHGLGISEEAFLPYFQKFDIWPMLIRVDYSPCRVDLTALRGGKYVELVNLVPWKGVELQLKHVQGVGLYGWSSVCETILGEWLEDISQNQIHKLLRGLPPIKSLVAVGSGAAKLVSLPMKSYREDHRLLKGMQRGTFTFLRSISLEAIGLGVHLAAGAHNILLQAEYILASIPPSVPWPVESSMATNLRSNQPNDAQQGFQQAYQSISDGLGKSASALVQTPFKKFQRGAGVGSTMATVFRSTPAAAIAPATAAAGAMHCALLGVRNSLDPEHKRESMEKYSGRTPPRESRQ</sequence>